<reference evidence="1 2" key="1">
    <citation type="submission" date="2019-09" db="EMBL/GenBank/DDBJ databases">
        <title>Distinct polysaccharide growth profiles of human intestinal Prevotella copri isolates.</title>
        <authorList>
            <person name="Fehlner-Peach H."/>
            <person name="Magnabosco C."/>
            <person name="Raghavan V."/>
            <person name="Scher J.U."/>
            <person name="Tett A."/>
            <person name="Cox L.M."/>
            <person name="Gottsegen C."/>
            <person name="Watters A."/>
            <person name="Wiltshire- Gordon J.D."/>
            <person name="Segata N."/>
            <person name="Bonneau R."/>
            <person name="Littman D.R."/>
        </authorList>
    </citation>
    <scope>NUCLEOTIDE SEQUENCE [LARGE SCALE GENOMIC DNA]</scope>
    <source>
        <strain evidence="1 2">BVe41219</strain>
    </source>
</reference>
<accession>A0A6A7VN73</accession>
<evidence type="ECO:0000313" key="2">
    <source>
        <dbReference type="Proteomes" id="UP000358159"/>
    </source>
</evidence>
<proteinExistence type="predicted"/>
<sequence>MKQYILNGKNSLGQVDCHIEDYRTKEIMEERFSRIKETFRNNPFAEMLEEGDRHFKVKMGGVTYKYYITEREI</sequence>
<dbReference type="Proteomes" id="UP000358159">
    <property type="component" value="Unassembled WGS sequence"/>
</dbReference>
<name>A0A6A7VN73_9BACT</name>
<comment type="caution">
    <text evidence="1">The sequence shown here is derived from an EMBL/GenBank/DDBJ whole genome shotgun (WGS) entry which is preliminary data.</text>
</comment>
<protein>
    <submittedName>
        <fullName evidence="1">Uncharacterized protein</fullName>
    </submittedName>
</protein>
<dbReference type="RefSeq" id="WP_153094086.1">
    <property type="nucleotide sequence ID" value="NZ_VZAK01000031.1"/>
</dbReference>
<dbReference type="AlphaFoldDB" id="A0A6A7VN73"/>
<gene>
    <name evidence="1" type="ORF">F7D42_01745</name>
</gene>
<dbReference type="EMBL" id="VZAZ01000007">
    <property type="protein sequence ID" value="MQO54455.1"/>
    <property type="molecule type" value="Genomic_DNA"/>
</dbReference>
<organism evidence="1 2">
    <name type="scientific">Segatella copri</name>
    <dbReference type="NCBI Taxonomy" id="165179"/>
    <lineage>
        <taxon>Bacteria</taxon>
        <taxon>Pseudomonadati</taxon>
        <taxon>Bacteroidota</taxon>
        <taxon>Bacteroidia</taxon>
        <taxon>Bacteroidales</taxon>
        <taxon>Prevotellaceae</taxon>
        <taxon>Segatella</taxon>
    </lineage>
</organism>
<evidence type="ECO:0000313" key="1">
    <source>
        <dbReference type="EMBL" id="MQO54455.1"/>
    </source>
</evidence>